<evidence type="ECO:0000313" key="2">
    <source>
        <dbReference type="EMBL" id="GLR17028.1"/>
    </source>
</evidence>
<keyword evidence="1" id="KW-1133">Transmembrane helix</keyword>
<dbReference type="AlphaFoldDB" id="A0AA37SRZ2"/>
<feature type="transmembrane region" description="Helical" evidence="1">
    <location>
        <begin position="187"/>
        <end position="205"/>
    </location>
</feature>
<dbReference type="RefSeq" id="WP_235290793.1">
    <property type="nucleotide sequence ID" value="NZ_BSOH01000007.1"/>
</dbReference>
<organism evidence="2 3">
    <name type="scientific">Portibacter lacus</name>
    <dbReference type="NCBI Taxonomy" id="1099794"/>
    <lineage>
        <taxon>Bacteria</taxon>
        <taxon>Pseudomonadati</taxon>
        <taxon>Bacteroidota</taxon>
        <taxon>Saprospiria</taxon>
        <taxon>Saprospirales</taxon>
        <taxon>Haliscomenobacteraceae</taxon>
        <taxon>Portibacter</taxon>
    </lineage>
</organism>
<proteinExistence type="predicted"/>
<keyword evidence="1" id="KW-0472">Membrane</keyword>
<comment type="caution">
    <text evidence="2">The sequence shown here is derived from an EMBL/GenBank/DDBJ whole genome shotgun (WGS) entry which is preliminary data.</text>
</comment>
<sequence>MDLRITGILLIMLTSFLGTSQELMYNAFIEDSIAVGNQANLVITLEQADAESISQIQIDALQKMSFYGATASQSDSIVSEDADISINSFGLWEDKNKDGILTDTEIKWDKVQNGDSVLYRNTINISFFDVGIYIFDGFPFTINNRTAKTNRALMKVTFKEYDLAVIDSTGLAPIKDIARENLSIRDFLPILLYILIPLLLFYFLYKYYKKQKARDQVEVEEEVIYIPPDVQALTQLKDLRGKQLWQKGEIKQYQSELSHIIRGYLEGRYSIKALENTTSQIIRSINDKSFTKEDQEKLKRILQISDLVKFAKAKPEVNIHEEFMNDAVEFVRRTKKPIVHENEEEE</sequence>
<evidence type="ECO:0000313" key="3">
    <source>
        <dbReference type="Proteomes" id="UP001156666"/>
    </source>
</evidence>
<reference evidence="2" key="1">
    <citation type="journal article" date="2014" name="Int. J. Syst. Evol. Microbiol.">
        <title>Complete genome sequence of Corynebacterium casei LMG S-19264T (=DSM 44701T), isolated from a smear-ripened cheese.</title>
        <authorList>
            <consortium name="US DOE Joint Genome Institute (JGI-PGF)"/>
            <person name="Walter F."/>
            <person name="Albersmeier A."/>
            <person name="Kalinowski J."/>
            <person name="Ruckert C."/>
        </authorList>
    </citation>
    <scope>NUCLEOTIDE SEQUENCE</scope>
    <source>
        <strain evidence="2">NBRC 108769</strain>
    </source>
</reference>
<keyword evidence="1" id="KW-0812">Transmembrane</keyword>
<accession>A0AA37SRZ2</accession>
<protein>
    <recommendedName>
        <fullName evidence="4">Protein BatD</fullName>
    </recommendedName>
</protein>
<evidence type="ECO:0000256" key="1">
    <source>
        <dbReference type="SAM" id="Phobius"/>
    </source>
</evidence>
<reference evidence="2" key="2">
    <citation type="submission" date="2023-01" db="EMBL/GenBank/DDBJ databases">
        <title>Draft genome sequence of Portibacter lacus strain NBRC 108769.</title>
        <authorList>
            <person name="Sun Q."/>
            <person name="Mori K."/>
        </authorList>
    </citation>
    <scope>NUCLEOTIDE SEQUENCE</scope>
    <source>
        <strain evidence="2">NBRC 108769</strain>
    </source>
</reference>
<keyword evidence="3" id="KW-1185">Reference proteome</keyword>
<dbReference type="Proteomes" id="UP001156666">
    <property type="component" value="Unassembled WGS sequence"/>
</dbReference>
<gene>
    <name evidence="2" type="ORF">GCM10007940_16430</name>
</gene>
<evidence type="ECO:0008006" key="4">
    <source>
        <dbReference type="Google" id="ProtNLM"/>
    </source>
</evidence>
<name>A0AA37SRZ2_9BACT</name>
<dbReference type="EMBL" id="BSOH01000007">
    <property type="protein sequence ID" value="GLR17028.1"/>
    <property type="molecule type" value="Genomic_DNA"/>
</dbReference>